<gene>
    <name evidence="2" type="ORF">B296_00050822</name>
</gene>
<reference evidence="2 3" key="1">
    <citation type="journal article" date="2014" name="Agronomy (Basel)">
        <title>A Draft Genome Sequence for Ensete ventricosum, the Drought-Tolerant Tree Against Hunger.</title>
        <authorList>
            <person name="Harrison J."/>
            <person name="Moore K.A."/>
            <person name="Paszkiewicz K."/>
            <person name="Jones T."/>
            <person name="Grant M."/>
            <person name="Ambacheew D."/>
            <person name="Muzemil S."/>
            <person name="Studholme D.J."/>
        </authorList>
    </citation>
    <scope>NUCLEOTIDE SEQUENCE [LARGE SCALE GENOMIC DNA]</scope>
</reference>
<feature type="region of interest" description="Disordered" evidence="1">
    <location>
        <begin position="78"/>
        <end position="122"/>
    </location>
</feature>
<protein>
    <submittedName>
        <fullName evidence="2">Uncharacterized protein</fullName>
    </submittedName>
</protein>
<feature type="region of interest" description="Disordered" evidence="1">
    <location>
        <begin position="1"/>
        <end position="62"/>
    </location>
</feature>
<evidence type="ECO:0000313" key="2">
    <source>
        <dbReference type="EMBL" id="RRT43508.1"/>
    </source>
</evidence>
<evidence type="ECO:0000313" key="3">
    <source>
        <dbReference type="Proteomes" id="UP000287651"/>
    </source>
</evidence>
<name>A0A426XVF9_ENSVE</name>
<accession>A0A426XVF9</accession>
<sequence length="122" mass="13481">MPAAVAGAEEIRSPGGSERRRRKRRRKVTRRTMAATAPEAGWPPDSGRSRIACRGHPPLKARSLGFPKPYIRIPLSCSTPAMPEEDSGTPEAVFRCSRKLGVSETRDRRPSSESRRNTGISR</sequence>
<evidence type="ECO:0000256" key="1">
    <source>
        <dbReference type="SAM" id="MobiDB-lite"/>
    </source>
</evidence>
<proteinExistence type="predicted"/>
<feature type="compositionally biased region" description="Basic residues" evidence="1">
    <location>
        <begin position="19"/>
        <end position="30"/>
    </location>
</feature>
<dbReference type="Proteomes" id="UP000287651">
    <property type="component" value="Unassembled WGS sequence"/>
</dbReference>
<feature type="compositionally biased region" description="Basic and acidic residues" evidence="1">
    <location>
        <begin position="104"/>
        <end position="116"/>
    </location>
</feature>
<comment type="caution">
    <text evidence="2">The sequence shown here is derived from an EMBL/GenBank/DDBJ whole genome shotgun (WGS) entry which is preliminary data.</text>
</comment>
<dbReference type="AlphaFoldDB" id="A0A426XVF9"/>
<organism evidence="2 3">
    <name type="scientific">Ensete ventricosum</name>
    <name type="common">Abyssinian banana</name>
    <name type="synonym">Musa ensete</name>
    <dbReference type="NCBI Taxonomy" id="4639"/>
    <lineage>
        <taxon>Eukaryota</taxon>
        <taxon>Viridiplantae</taxon>
        <taxon>Streptophyta</taxon>
        <taxon>Embryophyta</taxon>
        <taxon>Tracheophyta</taxon>
        <taxon>Spermatophyta</taxon>
        <taxon>Magnoliopsida</taxon>
        <taxon>Liliopsida</taxon>
        <taxon>Zingiberales</taxon>
        <taxon>Musaceae</taxon>
        <taxon>Ensete</taxon>
    </lineage>
</organism>
<dbReference type="EMBL" id="AMZH03017096">
    <property type="protein sequence ID" value="RRT43508.1"/>
    <property type="molecule type" value="Genomic_DNA"/>
</dbReference>